<proteinExistence type="inferred from homology"/>
<dbReference type="GO" id="GO:0005634">
    <property type="term" value="C:nucleus"/>
    <property type="evidence" value="ECO:0007669"/>
    <property type="project" value="UniProtKB-SubCell"/>
</dbReference>
<evidence type="ECO:0000256" key="6">
    <source>
        <dbReference type="ARBA" id="ARBA00007343"/>
    </source>
</evidence>
<keyword evidence="43" id="KW-1185">Reference proteome</keyword>
<keyword evidence="18 37" id="KW-0175">Coiled coil</keyword>
<evidence type="ECO:0000256" key="4">
    <source>
        <dbReference type="ARBA" id="ARBA00006434"/>
    </source>
</evidence>
<keyword evidence="10 39" id="KW-0812">Transmembrane</keyword>
<feature type="transmembrane region" description="Helical" evidence="39">
    <location>
        <begin position="159"/>
        <end position="178"/>
    </location>
</feature>
<evidence type="ECO:0000256" key="15">
    <source>
        <dbReference type="ARBA" id="ARBA00022895"/>
    </source>
</evidence>
<evidence type="ECO:0000256" key="20">
    <source>
        <dbReference type="ARBA" id="ARBA00023136"/>
    </source>
</evidence>
<dbReference type="Proteomes" id="UP000824219">
    <property type="component" value="Linkage Group LG09"/>
</dbReference>
<evidence type="ECO:0000256" key="26">
    <source>
        <dbReference type="ARBA" id="ARBA00023242"/>
    </source>
</evidence>
<dbReference type="PROSITE" id="PS50261">
    <property type="entry name" value="G_PROTEIN_RECEP_F2_4"/>
    <property type="match status" value="1"/>
</dbReference>
<evidence type="ECO:0000256" key="28">
    <source>
        <dbReference type="ARBA" id="ARBA00036099"/>
    </source>
</evidence>
<organism evidence="42 43">
    <name type="scientific">Hemibagrus wyckioides</name>
    <dbReference type="NCBI Taxonomy" id="337641"/>
    <lineage>
        <taxon>Eukaryota</taxon>
        <taxon>Metazoa</taxon>
        <taxon>Chordata</taxon>
        <taxon>Craniata</taxon>
        <taxon>Vertebrata</taxon>
        <taxon>Euteleostomi</taxon>
        <taxon>Actinopterygii</taxon>
        <taxon>Neopterygii</taxon>
        <taxon>Teleostei</taxon>
        <taxon>Ostariophysi</taxon>
        <taxon>Siluriformes</taxon>
        <taxon>Bagridae</taxon>
        <taxon>Hemibagrus</taxon>
    </lineage>
</organism>
<evidence type="ECO:0000256" key="25">
    <source>
        <dbReference type="ARBA" id="ARBA00023204"/>
    </source>
</evidence>
<comment type="subcellular location">
    <subcellularLocation>
        <location evidence="2">Apical cell membrane</location>
        <topology evidence="2">Multi-pass membrane protein</topology>
    </subcellularLocation>
    <subcellularLocation>
        <location evidence="3">Chromosome</location>
        <location evidence="3">Telomere</location>
    </subcellularLocation>
    <subcellularLocation>
        <location evidence="1">Nucleus</location>
    </subcellularLocation>
</comment>
<evidence type="ECO:0000256" key="11">
    <source>
        <dbReference type="ARBA" id="ARBA00022741"/>
    </source>
</evidence>
<feature type="transmembrane region" description="Helical" evidence="39">
    <location>
        <begin position="382"/>
        <end position="403"/>
    </location>
</feature>
<dbReference type="InterPro" id="IPR046338">
    <property type="entry name" value="GAIN_dom_sf"/>
</dbReference>
<gene>
    <name evidence="42" type="ORF">KOW79_008347</name>
</gene>
<keyword evidence="22" id="KW-0233">DNA recombination</keyword>
<keyword evidence="27" id="KW-0092">Biotin</keyword>
<keyword evidence="9" id="KW-1003">Cell membrane</keyword>
<feature type="compositionally biased region" description="Basic and acidic residues" evidence="38">
    <location>
        <begin position="1653"/>
        <end position="1665"/>
    </location>
</feature>
<keyword evidence="11" id="KW-0547">Nucleotide-binding</keyword>
<dbReference type="EMBL" id="JAHKSW010000009">
    <property type="protein sequence ID" value="KAG7328403.1"/>
    <property type="molecule type" value="Genomic_DNA"/>
</dbReference>
<dbReference type="InterPro" id="IPR007110">
    <property type="entry name" value="Ig-like_dom"/>
</dbReference>
<evidence type="ECO:0000256" key="3">
    <source>
        <dbReference type="ARBA" id="ARBA00004574"/>
    </source>
</evidence>
<comment type="similarity">
    <text evidence="5">Belongs to the SMC family. SMC6 subfamily.</text>
</comment>
<evidence type="ECO:0000256" key="13">
    <source>
        <dbReference type="ARBA" id="ARBA00022840"/>
    </source>
</evidence>
<accession>A0A9D3NSU2</accession>
<evidence type="ECO:0000256" key="14">
    <source>
        <dbReference type="ARBA" id="ARBA00022847"/>
    </source>
</evidence>
<keyword evidence="24" id="KW-0739">Sodium transport</keyword>
<dbReference type="Pfam" id="PF00002">
    <property type="entry name" value="7tm_2"/>
    <property type="match status" value="1"/>
</dbReference>
<dbReference type="NCBIfam" id="TIGR00813">
    <property type="entry name" value="sss"/>
    <property type="match status" value="1"/>
</dbReference>
<evidence type="ECO:0000256" key="33">
    <source>
        <dbReference type="ARBA" id="ARBA00061728"/>
    </source>
</evidence>
<evidence type="ECO:0000256" key="35">
    <source>
        <dbReference type="ARBA" id="ARBA00073170"/>
    </source>
</evidence>
<evidence type="ECO:0000256" key="39">
    <source>
        <dbReference type="SAM" id="Phobius"/>
    </source>
</evidence>
<comment type="similarity">
    <text evidence="4">Belongs to the sodium:solute symporter (SSF) (TC 2.A.21) family.</text>
</comment>
<evidence type="ECO:0000256" key="17">
    <source>
        <dbReference type="ARBA" id="ARBA00023053"/>
    </source>
</evidence>
<feature type="transmembrane region" description="Helical" evidence="39">
    <location>
        <begin position="515"/>
        <end position="536"/>
    </location>
</feature>
<dbReference type="FunFam" id="3.40.50.300:FF:000959">
    <property type="entry name" value="structural maintenance of chromosomes protein 6"/>
    <property type="match status" value="1"/>
</dbReference>
<dbReference type="SMART" id="SM00303">
    <property type="entry name" value="GPS"/>
    <property type="match status" value="1"/>
</dbReference>
<evidence type="ECO:0000256" key="38">
    <source>
        <dbReference type="SAM" id="MobiDB-lite"/>
    </source>
</evidence>
<dbReference type="GO" id="GO:0007166">
    <property type="term" value="P:cell surface receptor signaling pathway"/>
    <property type="evidence" value="ECO:0007669"/>
    <property type="project" value="InterPro"/>
</dbReference>
<dbReference type="GO" id="GO:0090482">
    <property type="term" value="F:vitamin transmembrane transporter activity"/>
    <property type="evidence" value="ECO:0007669"/>
    <property type="project" value="UniProtKB-ARBA"/>
</dbReference>
<evidence type="ECO:0000256" key="23">
    <source>
        <dbReference type="ARBA" id="ARBA00023180"/>
    </source>
</evidence>
<dbReference type="GO" id="GO:0015293">
    <property type="term" value="F:symporter activity"/>
    <property type="evidence" value="ECO:0007669"/>
    <property type="project" value="UniProtKB-KW"/>
</dbReference>
<dbReference type="Pfam" id="PF13476">
    <property type="entry name" value="AAA_23"/>
    <property type="match status" value="1"/>
</dbReference>
<feature type="transmembrane region" description="Helical" evidence="39">
    <location>
        <begin position="1452"/>
        <end position="1475"/>
    </location>
</feature>
<dbReference type="PROSITE" id="PS50283">
    <property type="entry name" value="NA_SOLUT_SYMP_3"/>
    <property type="match status" value="1"/>
</dbReference>
<comment type="catalytic activity">
    <reaction evidence="28">
        <text>iodide(out) + 2 Na(+)(out) = iodide(in) + 2 Na(+)(in)</text>
        <dbReference type="Rhea" id="RHEA:71207"/>
        <dbReference type="ChEBI" id="CHEBI:16382"/>
        <dbReference type="ChEBI" id="CHEBI:29101"/>
    </reaction>
</comment>
<dbReference type="GO" id="GO:0015075">
    <property type="term" value="F:monoatomic ion transmembrane transporter activity"/>
    <property type="evidence" value="ECO:0007669"/>
    <property type="project" value="UniProtKB-ARBA"/>
</dbReference>
<keyword evidence="13" id="KW-0067">ATP-binding</keyword>
<feature type="transmembrane region" description="Helical" evidence="39">
    <location>
        <begin position="185"/>
        <end position="207"/>
    </location>
</feature>
<dbReference type="PROSITE" id="PS50835">
    <property type="entry name" value="IG_LIKE"/>
    <property type="match status" value="1"/>
</dbReference>
<keyword evidence="14" id="KW-0769">Symport</keyword>
<evidence type="ECO:0000256" key="32">
    <source>
        <dbReference type="ARBA" id="ARBA00058802"/>
    </source>
</evidence>
<dbReference type="GO" id="GO:0000724">
    <property type="term" value="P:double-strand break repair via homologous recombination"/>
    <property type="evidence" value="ECO:0007669"/>
    <property type="project" value="TreeGrafter"/>
</dbReference>
<dbReference type="PANTHER" id="PTHR19306">
    <property type="entry name" value="STRUCTURAL MAINTENANCE OF CHROMOSOMES 5,6 SMC5, SMC6"/>
    <property type="match status" value="1"/>
</dbReference>
<dbReference type="GO" id="GO:0005524">
    <property type="term" value="F:ATP binding"/>
    <property type="evidence" value="ECO:0007669"/>
    <property type="project" value="UniProtKB-KW"/>
</dbReference>
<evidence type="ECO:0000256" key="34">
    <source>
        <dbReference type="ARBA" id="ARBA00069480"/>
    </source>
</evidence>
<dbReference type="GO" id="GO:0016324">
    <property type="term" value="C:apical plasma membrane"/>
    <property type="evidence" value="ECO:0007669"/>
    <property type="project" value="UniProtKB-SubCell"/>
</dbReference>
<evidence type="ECO:0000256" key="27">
    <source>
        <dbReference type="ARBA" id="ARBA00023267"/>
    </source>
</evidence>
<evidence type="ECO:0000259" key="41">
    <source>
        <dbReference type="PROSITE" id="PS50835"/>
    </source>
</evidence>
<dbReference type="GO" id="GO:0030915">
    <property type="term" value="C:Smc5-Smc6 complex"/>
    <property type="evidence" value="ECO:0007669"/>
    <property type="project" value="TreeGrafter"/>
</dbReference>
<dbReference type="Gene3D" id="1.20.1070.10">
    <property type="entry name" value="Rhodopsin 7-helix transmembrane proteins"/>
    <property type="match status" value="1"/>
</dbReference>
<comment type="catalytic activity">
    <reaction evidence="29">
        <text>(R)-pantothenate(out) + 2 Na(+)(out) = (R)-pantothenate(in) + 2 Na(+)(in)</text>
        <dbReference type="Rhea" id="RHEA:73371"/>
        <dbReference type="ChEBI" id="CHEBI:29032"/>
        <dbReference type="ChEBI" id="CHEBI:29101"/>
    </reaction>
</comment>
<evidence type="ECO:0000256" key="22">
    <source>
        <dbReference type="ARBA" id="ARBA00023172"/>
    </source>
</evidence>
<dbReference type="OrthoDB" id="10072614at2759"/>
<protein>
    <recommendedName>
        <fullName evidence="35">Sodium-dependent multivitamin transporter</fullName>
    </recommendedName>
    <alternativeName>
        <fullName evidence="36">Solute carrier family 5 member 6</fullName>
    </alternativeName>
    <alternativeName>
        <fullName evidence="34">Structural maintenance of chromosomes protein 6</fullName>
    </alternativeName>
</protein>
<evidence type="ECO:0000256" key="10">
    <source>
        <dbReference type="ARBA" id="ARBA00022692"/>
    </source>
</evidence>
<evidence type="ECO:0000256" key="5">
    <source>
        <dbReference type="ARBA" id="ARBA00006793"/>
    </source>
</evidence>
<comment type="caution">
    <text evidence="42">The sequence shown here is derived from an EMBL/GenBank/DDBJ whole genome shotgun (WGS) entry which is preliminary data.</text>
</comment>
<evidence type="ECO:0000256" key="9">
    <source>
        <dbReference type="ARBA" id="ARBA00022475"/>
    </source>
</evidence>
<feature type="transmembrane region" description="Helical" evidence="39">
    <location>
        <begin position="409"/>
        <end position="434"/>
    </location>
</feature>
<keyword evidence="21" id="KW-1015">Disulfide bond</keyword>
<feature type="transmembrane region" description="Helical" evidence="39">
    <location>
        <begin position="279"/>
        <end position="302"/>
    </location>
</feature>
<dbReference type="GO" id="GO:0035861">
    <property type="term" value="C:site of double-strand break"/>
    <property type="evidence" value="ECO:0007669"/>
    <property type="project" value="TreeGrafter"/>
</dbReference>
<evidence type="ECO:0000259" key="40">
    <source>
        <dbReference type="PROSITE" id="PS50261"/>
    </source>
</evidence>
<keyword evidence="12" id="KW-0227">DNA damage</keyword>
<dbReference type="InterPro" id="IPR018212">
    <property type="entry name" value="Na/solute_symporter_CS"/>
</dbReference>
<evidence type="ECO:0000256" key="37">
    <source>
        <dbReference type="SAM" id="Coils"/>
    </source>
</evidence>
<keyword evidence="16 39" id="KW-1133">Transmembrane helix</keyword>
<dbReference type="GO" id="GO:0015887">
    <property type="term" value="P:pantothenate transmembrane transport"/>
    <property type="evidence" value="ECO:0007669"/>
    <property type="project" value="UniProtKB-ARBA"/>
</dbReference>
<dbReference type="GO" id="GO:0016887">
    <property type="term" value="F:ATP hydrolysis activity"/>
    <property type="evidence" value="ECO:0007669"/>
    <property type="project" value="InterPro"/>
</dbReference>
<evidence type="ECO:0000256" key="16">
    <source>
        <dbReference type="ARBA" id="ARBA00022989"/>
    </source>
</evidence>
<dbReference type="FunFam" id="1.20.1070.10:FF:000058">
    <property type="entry name" value="Adhesion G protein-coupled receptor F5"/>
    <property type="match status" value="1"/>
</dbReference>
<dbReference type="InterPro" id="IPR000832">
    <property type="entry name" value="GPCR_2_secretin-like"/>
</dbReference>
<feature type="coiled-coil region" evidence="37">
    <location>
        <begin position="2053"/>
        <end position="2087"/>
    </location>
</feature>
<feature type="transmembrane region" description="Helical" evidence="39">
    <location>
        <begin position="441"/>
        <end position="463"/>
    </location>
</feature>
<keyword evidence="17" id="KW-0915">Sodium</keyword>
<evidence type="ECO:0000256" key="1">
    <source>
        <dbReference type="ARBA" id="ARBA00004123"/>
    </source>
</evidence>
<sequence length="2726" mass="307948">MDGPGQKYFTPIDFVLFALLLVASIAIGLYYALTGGRQKTTQEFLLADRSMRCLPLSLSLMASFQSAVAIVGTPAEIYTNGTQYWFIGCAYILGLLIPAHVFIPVFYRLNLTSAYQYLELRFSKAVRICGTVTFIFQMVIYMGVGVYTPALALNAVTGFHLWGTVLATGLVCTIYTALGGLKAVIWTDVFQTVVMFAGQLAVIIVGVQQAGGLSEVWRKVTEGGLISGIDLNPDPTVRHTFWTLGFGGVFLMLSLYGVNQAQVQRYLSSRTEKEAIMSCYMVFPCLQVALGLSCLMGLVMFACYSDNSPLIKQNVTSKDQMVLYFVMDMLQDIPGLPGLFVACLFSASLSTISSAFNSLATVTMEDFIKPHYPSMSEARATLLSKILAFAYGLLCLAMAYAVHLMNSSVLQAALSIFGMVGGPLLGLFCLGIFFPWANSTGAVTGLVAGLIMAFWVGIGGFVAQMSNAAIQLPHNGTYPVPTENMTLTTMSSILTPATDKLSKSAGLQGFYSLSYMWYSALNSTVVVIIGLLVSLITGPMKKSDVTAGTVYPLLDNICFFLRILLKPKLCCSSPPDHRQIAAHCEQMNGVAKPEKNTGTEEEQETFLPLSQRSYLEKETSKKNTVLESHKMKCCRGITLILLVLCIQVSAKANNTTLSYYFDLQIESSALNYFTSLLENITELNVQDATVRGISITTDCQLNQCSCATHYSWSEDVCKIYPECCQKNICPFVPKAMCLYQQRVNVGGSFTIPDGELSDGVKENLTTIMTLHYSTMHWFDSLQITALRPGSIVGDFVMLINGPFDMTQFLAATNNLQNELKATLNIITTGIISIEAPDMIDYNTSVNIICNTSLKTLDDVKWYIKKDAIRQSITDGTEANVDRELPTSTVHVTRTSEVWRGNFICDYTAKDFSSIIHRASVFLDVALLPQIFIISKPQFPNCKVASKIIVEVNCIIYNSTEPYIVTWDPIGSYVNPDSEGNTTIYKYKISIDCSSKQEEYYATCTFKNRANNTISAKLTIPVIYGNSVTCPKDNDWEEAKANYTAKMQCSLYEVGSISRNCTGSQNPGKWGEVYSECVNSDIWTLLIQVQNLQKGCGLVEENAVQLFEVLKSKSEDEIINTFQNIKTSVDVLYTMNAASEIQNATLNKPMVTNFLKSTSNLLNNTLLDNWNSRTSEIYALPIQYLKSVEGLVSRINISEDTSQKEENVQLLICNPPVKTCTDEFSIKFQAAPKETVYQTKIKNIPSLLPQFKQNTKPNDFILSVIMENKSSTGSMGKLSMTFPKQRLPNHKIFCVFFNFTTNEWSQDGCFWGGAQKPNICTCDHLSAFTSLMSTTPVELMFLNEITLAGLGFSICSLVICLAIEFVVWNTVVKSNISHFRHTVLINIALCLLLAHCSFLASSTNNSALSQWCMALTVMKHFCFLAVFFWMLCMSLGLLHQMIFVFIQLRKKVYLGLCFFLGYVCPLFIVICTVISYNNGANNSYYVNDTCWLKYEEPLKGSIHTFVIPVGIIVIVNMFTMVVVISRILKPTLSEGKSHDEKEIVRGVIRTVVLLTPTLGLTWIFGFFMLSVDLTSTPFAEIVNYGFAFFNSFQGFFILLTGCFGEKKVRDALLMRVRSQNSAHYTSKSSMNMTAAAQGSGPVYTMNKRKTSVQHAERPAKSRRIEGTTHGQEDEDMDEETGFYPEHHFSTSSAGDIGVIESITLKNFMSHHLLGPFQFGSNVNFIVGNNGSGKSAILTALIVGLGGKATTTNRGAALKSFVKYGENSAEVTVKLRNRGSDAYKGDVYGDCISIEQRITSDGCRTCKIKNKSGSIVSTKKEELTAILDHFNIQVDNPVSILNQEMSKQFLHSKSEADKYKFFMKATLLEQMKRDYIHIKQTEALTREQVERQEECLRDLRQLFLQKKEKYENLATLEKMRQTLEELQKKMAWALVGEKEREVQQLKEQIDKVQNDERNEQKLQLCRSKISSAEKKLQDIQQKLGKVKEDDEHLAEECRKLKEDAKLKSKDQKNQEVVYFRAENKLKQLEKEQCILQERIYKINNSSRRRNHEAEQTQRTKKISALKKQLEKLEMESTTLNQEIMEKQQALFKGREEYDKLSMEEKNIQVSLESKLKRKNQLTASRSNRLRRFGDRMPELMESINKAHAQGRFIKKPVGPIGACIRLKDPSLAVAVESCLRSFMKTFCCDNYKDEKVLQELMAPHFSKGSRPQIVVCSFTEHVYNVQHRGVHHPEFPSVLDSLIIESPVITNCLIDMRNIECILIIKDSAVARRVMQMQRPPGNCREAFTADGDQVYTNRYYTPEQEVMVKYLSGDPEAEIRLVQSEVENYQAQLNRFQLHLHSVRQDIQTMEERLRSAKIACKKNQESMNKVKASIIELENVEETQTEDVSSLEEDGQENQQKIELEKKNVKVAKSELDKHNKAITDLDRKYRDVKNKREQLSDETEQLKEEQVKAEAERNKFEQTLKILEEKLKTHQGNIKAMRENLTCREKEKQDIEAKAREICPDPQRPDRSTKSIDTEITRLHQKISSQEITHGNQEQVIREYAEAYSNYKNKSSQLRDLKKFFDRLDNIMTDRQARYKTLRRSLSVRCKLYFNNFLIKLRCCGSMMFDHNNETLSISVKPPGRENDSVNDMRSLSGGERSFSTVCFILSLWEITESPFRCLDEFDVYMDMHNRRISLDLLLELSERQHLRQFIFITPLTTSHLPKSSHIKIHQLQDPDRETET</sequence>
<dbReference type="GO" id="GO:0098660">
    <property type="term" value="P:inorganic ion transmembrane transport"/>
    <property type="evidence" value="ECO:0007669"/>
    <property type="project" value="UniProtKB-ARBA"/>
</dbReference>
<evidence type="ECO:0000256" key="12">
    <source>
        <dbReference type="ARBA" id="ARBA00022763"/>
    </source>
</evidence>
<dbReference type="PRINTS" id="PR00249">
    <property type="entry name" value="GPCRSECRETIN"/>
</dbReference>
<feature type="coiled-coil region" evidence="37">
    <location>
        <begin position="2318"/>
        <end position="2499"/>
    </location>
</feature>
<feature type="transmembrane region" description="Helical" evidence="39">
    <location>
        <begin position="1382"/>
        <end position="1402"/>
    </location>
</feature>
<keyword evidence="20 39" id="KW-0472">Membrane</keyword>
<feature type="transmembrane region" description="Helical" evidence="39">
    <location>
        <begin position="12"/>
        <end position="33"/>
    </location>
</feature>
<comment type="subunit">
    <text evidence="33">Interacts with PDZD11.</text>
</comment>
<dbReference type="GO" id="GO:0000781">
    <property type="term" value="C:chromosome, telomeric region"/>
    <property type="evidence" value="ECO:0007669"/>
    <property type="project" value="UniProtKB-SubCell"/>
</dbReference>
<evidence type="ECO:0000313" key="42">
    <source>
        <dbReference type="EMBL" id="KAG7328403.1"/>
    </source>
</evidence>
<evidence type="ECO:0000256" key="29">
    <source>
        <dbReference type="ARBA" id="ARBA00050243"/>
    </source>
</evidence>
<evidence type="ECO:0000313" key="43">
    <source>
        <dbReference type="Proteomes" id="UP000824219"/>
    </source>
</evidence>
<keyword evidence="7" id="KW-0813">Transport</keyword>
<dbReference type="GO" id="GO:0006814">
    <property type="term" value="P:sodium ion transport"/>
    <property type="evidence" value="ECO:0007669"/>
    <property type="project" value="UniProtKB-KW"/>
</dbReference>
<dbReference type="Gene3D" id="3.40.50.300">
    <property type="entry name" value="P-loop containing nucleotide triphosphate hydrolases"/>
    <property type="match status" value="2"/>
</dbReference>
<keyword evidence="15" id="KW-0779">Telomere</keyword>
<dbReference type="InterPro" id="IPR038377">
    <property type="entry name" value="Na/Glc_symporter_sf"/>
</dbReference>
<dbReference type="GO" id="GO:0003684">
    <property type="term" value="F:damaged DNA binding"/>
    <property type="evidence" value="ECO:0007669"/>
    <property type="project" value="TreeGrafter"/>
</dbReference>
<evidence type="ECO:0000256" key="24">
    <source>
        <dbReference type="ARBA" id="ARBA00023201"/>
    </source>
</evidence>
<reference evidence="42 43" key="1">
    <citation type="submission" date="2021-06" db="EMBL/GenBank/DDBJ databases">
        <title>Chromosome-level genome assembly of the red-tail catfish (Hemibagrus wyckioides).</title>
        <authorList>
            <person name="Shao F."/>
        </authorList>
    </citation>
    <scope>NUCLEOTIDE SEQUENCE [LARGE SCALE GENOMIC DNA]</scope>
    <source>
        <strain evidence="42">EC202008001</strain>
        <tissue evidence="42">Blood</tissue>
    </source>
</reference>
<keyword evidence="19" id="KW-0406">Ion transport</keyword>
<dbReference type="Pfam" id="PF00474">
    <property type="entry name" value="SSF"/>
    <property type="match status" value="1"/>
</dbReference>
<dbReference type="GO" id="GO:0003697">
    <property type="term" value="F:single-stranded DNA binding"/>
    <property type="evidence" value="ECO:0007669"/>
    <property type="project" value="TreeGrafter"/>
</dbReference>
<dbReference type="PANTHER" id="PTHR19306:SF8">
    <property type="entry name" value="STRUCTURAL MAINTENANCE OF CHROMOSOMES PROTEIN 6 ISOFORM X4"/>
    <property type="match status" value="1"/>
</dbReference>
<dbReference type="FunFam" id="1.20.1730.10:FF:000011">
    <property type="entry name" value="sodium-dependent multivitamin transporter isoform X1"/>
    <property type="match status" value="1"/>
</dbReference>
<feature type="transmembrane region" description="Helical" evidence="39">
    <location>
        <begin position="128"/>
        <end position="147"/>
    </location>
</feature>
<dbReference type="PROSITE" id="PS00456">
    <property type="entry name" value="NA_SOLUT_SYMP_1"/>
    <property type="match status" value="1"/>
</dbReference>
<feature type="transmembrane region" description="Helical" evidence="39">
    <location>
        <begin position="240"/>
        <end position="258"/>
    </location>
</feature>
<dbReference type="InterPro" id="IPR038729">
    <property type="entry name" value="Rad50/SbcC_AAA"/>
</dbReference>
<dbReference type="Gene3D" id="1.20.1730.10">
    <property type="entry name" value="Sodium/glucose cotransporter"/>
    <property type="match status" value="1"/>
</dbReference>
<evidence type="ECO:0000256" key="31">
    <source>
        <dbReference type="ARBA" id="ARBA00052729"/>
    </source>
</evidence>
<feature type="transmembrane region" description="Helical" evidence="39">
    <location>
        <begin position="1422"/>
        <end position="1445"/>
    </location>
</feature>
<keyword evidence="26" id="KW-0539">Nucleus</keyword>
<evidence type="ECO:0000256" key="2">
    <source>
        <dbReference type="ARBA" id="ARBA00004424"/>
    </source>
</evidence>
<dbReference type="Pfam" id="PF01825">
    <property type="entry name" value="GPS"/>
    <property type="match status" value="1"/>
</dbReference>
<feature type="transmembrane region" description="Helical" evidence="39">
    <location>
        <begin position="53"/>
        <end position="72"/>
    </location>
</feature>
<feature type="transmembrane region" description="Helical" evidence="39">
    <location>
        <begin position="339"/>
        <end position="362"/>
    </location>
</feature>
<evidence type="ECO:0000256" key="7">
    <source>
        <dbReference type="ARBA" id="ARBA00022448"/>
    </source>
</evidence>
<feature type="transmembrane region" description="Helical" evidence="39">
    <location>
        <begin position="1501"/>
        <end position="1524"/>
    </location>
</feature>
<comment type="catalytic activity">
    <reaction evidence="30">
        <text>(R)-lipoate(out) + 2 Na(+)(out) = (R)-lipoate(in) + 2 Na(+)(in)</text>
        <dbReference type="Rhea" id="RHEA:73379"/>
        <dbReference type="ChEBI" id="CHEBI:29101"/>
        <dbReference type="ChEBI" id="CHEBI:83088"/>
    </reaction>
</comment>
<feature type="domain" description="Ig-like" evidence="41">
    <location>
        <begin position="928"/>
        <end position="1014"/>
    </location>
</feature>
<keyword evidence="25" id="KW-0234">DNA repair</keyword>
<comment type="function">
    <text evidence="32">Sodium-dependent multivitamin transporter that mediates the electrogenic transport of pantothenate, biotin, lipoate and iodide. Functions as a Na(+)-coupled substrate symporter where the stoichiometry of Na(+):substrate is 2:1, creating an electrochemical Na(+) gradient used as driving force for substrate uptake. Required for biotin and pantothenate uptake in the intestine across the brush border membrane. Plays a role in the maintenance of intestinal mucosa integrity, by providing the gut mucosa with biotin. Contributes to the luminal uptake of biotin and pantothenate into the brain across the blood-brain barrier.</text>
</comment>
<feature type="transmembrane region" description="Helical" evidence="39">
    <location>
        <begin position="1346"/>
        <end position="1370"/>
    </location>
</feature>
<evidence type="ECO:0000256" key="21">
    <source>
        <dbReference type="ARBA" id="ARBA00023157"/>
    </source>
</evidence>
<comment type="catalytic activity">
    <reaction evidence="31">
        <text>biotin(out) + 2 Na(+)(out) = biotin(in) + 2 Na(+)(in)</text>
        <dbReference type="Rhea" id="RHEA:73375"/>
        <dbReference type="ChEBI" id="CHEBI:29101"/>
        <dbReference type="ChEBI" id="CHEBI:57586"/>
    </reaction>
</comment>
<evidence type="ECO:0000256" key="8">
    <source>
        <dbReference type="ARBA" id="ARBA00022454"/>
    </source>
</evidence>
<dbReference type="CDD" id="cd11504">
    <property type="entry name" value="SLC5sbd_SMVT"/>
    <property type="match status" value="1"/>
</dbReference>
<keyword evidence="8" id="KW-0158">Chromosome</keyword>
<feature type="domain" description="G-protein coupled receptors family 2 profile 2" evidence="40">
    <location>
        <begin position="1341"/>
        <end position="1604"/>
    </location>
</feature>
<dbReference type="InterPro" id="IPR001734">
    <property type="entry name" value="Na/solute_symporter"/>
</dbReference>
<dbReference type="GO" id="GO:0004930">
    <property type="term" value="F:G protein-coupled receptor activity"/>
    <property type="evidence" value="ECO:0007669"/>
    <property type="project" value="InterPro"/>
</dbReference>
<evidence type="ECO:0000256" key="36">
    <source>
        <dbReference type="ARBA" id="ARBA00078601"/>
    </source>
</evidence>
<dbReference type="InterPro" id="IPR027417">
    <property type="entry name" value="P-loop_NTPase"/>
</dbReference>
<feature type="coiled-coil region" evidence="37">
    <location>
        <begin position="1904"/>
        <end position="2029"/>
    </location>
</feature>
<feature type="region of interest" description="Disordered" evidence="38">
    <location>
        <begin position="1649"/>
        <end position="1676"/>
    </location>
</feature>
<dbReference type="SUPFAM" id="SSF52540">
    <property type="entry name" value="P-loop containing nucleoside triphosphate hydrolases"/>
    <property type="match status" value="2"/>
</dbReference>
<evidence type="ECO:0000256" key="19">
    <source>
        <dbReference type="ARBA" id="ARBA00023065"/>
    </source>
</evidence>
<comment type="similarity">
    <text evidence="6">Belongs to the G-protein coupled receptor 2 family. Adhesion G-protein coupled receptor (ADGR) subfamily.</text>
</comment>
<keyword evidence="23" id="KW-0325">Glycoprotein</keyword>
<name>A0A9D3NSU2_9TELE</name>
<dbReference type="InterPro" id="IPR017981">
    <property type="entry name" value="GPCR_2-like_7TM"/>
</dbReference>
<feature type="transmembrane region" description="Helical" evidence="39">
    <location>
        <begin position="1545"/>
        <end position="1568"/>
    </location>
</feature>
<evidence type="ECO:0000256" key="18">
    <source>
        <dbReference type="ARBA" id="ARBA00023054"/>
    </source>
</evidence>
<dbReference type="InterPro" id="IPR000203">
    <property type="entry name" value="GPS"/>
</dbReference>
<evidence type="ECO:0000256" key="30">
    <source>
        <dbReference type="ARBA" id="ARBA00050457"/>
    </source>
</evidence>
<dbReference type="Gene3D" id="2.60.220.50">
    <property type="match status" value="1"/>
</dbReference>
<feature type="transmembrane region" description="Helical" evidence="39">
    <location>
        <begin position="84"/>
        <end position="107"/>
    </location>
</feature>